<name>A0A5D0HMS9_9FLAO</name>
<dbReference type="GO" id="GO:0004866">
    <property type="term" value="F:endopeptidase inhibitor activity"/>
    <property type="evidence" value="ECO:0007669"/>
    <property type="project" value="TreeGrafter"/>
</dbReference>
<organism evidence="2 3">
    <name type="scientific">Seonamhaeicola marinus</name>
    <dbReference type="NCBI Taxonomy" id="1912246"/>
    <lineage>
        <taxon>Bacteria</taxon>
        <taxon>Pseudomonadati</taxon>
        <taxon>Bacteroidota</taxon>
        <taxon>Flavobacteriia</taxon>
        <taxon>Flavobacteriales</taxon>
        <taxon>Flavobacteriaceae</taxon>
    </lineage>
</organism>
<dbReference type="EMBL" id="VSDQ01000698">
    <property type="protein sequence ID" value="TYA72673.1"/>
    <property type="molecule type" value="Genomic_DNA"/>
</dbReference>
<evidence type="ECO:0000313" key="3">
    <source>
        <dbReference type="Proteomes" id="UP000323930"/>
    </source>
</evidence>
<dbReference type="Proteomes" id="UP000323930">
    <property type="component" value="Unassembled WGS sequence"/>
</dbReference>
<reference evidence="2 3" key="1">
    <citation type="submission" date="2019-08" db="EMBL/GenBank/DDBJ databases">
        <title>Seonamhaeicola sediminis sp. nov., isolated from marine sediment.</title>
        <authorList>
            <person name="Cao W.R."/>
        </authorList>
    </citation>
    <scope>NUCLEOTIDE SEQUENCE [LARGE SCALE GENOMIC DNA]</scope>
    <source>
        <strain evidence="2 3">B011</strain>
    </source>
</reference>
<dbReference type="PANTHER" id="PTHR40094:SF1">
    <property type="entry name" value="UBIQUITIN DOMAIN-CONTAINING PROTEIN"/>
    <property type="match status" value="1"/>
</dbReference>
<feature type="domain" description="Bacterial alpha-2-macroglobulin MG10" evidence="1">
    <location>
        <begin position="3"/>
        <end position="108"/>
    </location>
</feature>
<dbReference type="Pfam" id="PF17973">
    <property type="entry name" value="bMG10"/>
    <property type="match status" value="1"/>
</dbReference>
<evidence type="ECO:0000259" key="1">
    <source>
        <dbReference type="Pfam" id="PF17973"/>
    </source>
</evidence>
<accession>A0A5D0HMS9</accession>
<dbReference type="InterPro" id="IPR041246">
    <property type="entry name" value="Bact_MG10"/>
</dbReference>
<protein>
    <recommendedName>
        <fullName evidence="1">Bacterial alpha-2-macroglobulin MG10 domain-containing protein</fullName>
    </recommendedName>
</protein>
<comment type="caution">
    <text evidence="2">The sequence shown here is derived from an EMBL/GenBank/DDBJ whole genome shotgun (WGS) entry which is preliminary data.</text>
</comment>
<sequence>IANLKQGQDFVATVKVSNLKNAAINNVALTQIFPSGWEIVNTRFTDFGAATSNEARYTDIRDDRVNFYFDLSKHGNSNSTKTFSVMLNAAYLGNYYLPGIQAEAMYDNDFLVRTKGQWINVIK</sequence>
<feature type="non-terminal residue" evidence="2">
    <location>
        <position position="1"/>
    </location>
</feature>
<dbReference type="AlphaFoldDB" id="A0A5D0HMS9"/>
<dbReference type="PANTHER" id="PTHR40094">
    <property type="entry name" value="ALPHA-2-MACROGLOBULIN HOMOLOG"/>
    <property type="match status" value="1"/>
</dbReference>
<dbReference type="OrthoDB" id="9767116at2"/>
<gene>
    <name evidence="2" type="ORF">FUA24_17205</name>
</gene>
<dbReference type="RefSeq" id="WP_148544322.1">
    <property type="nucleotide sequence ID" value="NZ_VSDQ01000698.1"/>
</dbReference>
<proteinExistence type="predicted"/>
<dbReference type="InterPro" id="IPR051802">
    <property type="entry name" value="YfhM-like"/>
</dbReference>
<evidence type="ECO:0000313" key="2">
    <source>
        <dbReference type="EMBL" id="TYA72673.1"/>
    </source>
</evidence>
<keyword evidence="3" id="KW-1185">Reference proteome</keyword>